<proteinExistence type="predicted"/>
<comment type="caution">
    <text evidence="2">The sequence shown here is derived from an EMBL/GenBank/DDBJ whole genome shotgun (WGS) entry which is preliminary data.</text>
</comment>
<sequence length="139" mass="14971">MERGSKQSPGELVRQNLNALLMEGVPFNGQMVAAALDMLQQALLTEVSPADLFPELASLSSRAAQRAQASGKLSFAQAFGIKADNFKRTAEIFRTQAPQMSQVDRTEAITAGETTRAPRAQAPRPTNTEALPPMSSKKI</sequence>
<gene>
    <name evidence="2" type="ORF">A3A49_01075</name>
</gene>
<dbReference type="Proteomes" id="UP000176740">
    <property type="component" value="Unassembled WGS sequence"/>
</dbReference>
<name>A0A1F5H183_9BACT</name>
<reference evidence="2 3" key="1">
    <citation type="journal article" date="2016" name="Nat. Commun.">
        <title>Thousands of microbial genomes shed light on interconnected biogeochemical processes in an aquifer system.</title>
        <authorList>
            <person name="Anantharaman K."/>
            <person name="Brown C.T."/>
            <person name="Hug L.A."/>
            <person name="Sharon I."/>
            <person name="Castelle C.J."/>
            <person name="Probst A.J."/>
            <person name="Thomas B.C."/>
            <person name="Singh A."/>
            <person name="Wilkins M.J."/>
            <person name="Karaoz U."/>
            <person name="Brodie E.L."/>
            <person name="Williams K.H."/>
            <person name="Hubbard S.S."/>
            <person name="Banfield J.F."/>
        </authorList>
    </citation>
    <scope>NUCLEOTIDE SEQUENCE [LARGE SCALE GENOMIC DNA]</scope>
</reference>
<feature type="region of interest" description="Disordered" evidence="1">
    <location>
        <begin position="97"/>
        <end position="139"/>
    </location>
</feature>
<evidence type="ECO:0000313" key="3">
    <source>
        <dbReference type="Proteomes" id="UP000176740"/>
    </source>
</evidence>
<accession>A0A1F5H183</accession>
<dbReference type="AlphaFoldDB" id="A0A1F5H183"/>
<evidence type="ECO:0000256" key="1">
    <source>
        <dbReference type="SAM" id="MobiDB-lite"/>
    </source>
</evidence>
<organism evidence="2 3">
    <name type="scientific">Candidatus Curtissbacteria bacterium RIFCSPLOWO2_01_FULL_38_11b</name>
    <dbReference type="NCBI Taxonomy" id="1797725"/>
    <lineage>
        <taxon>Bacteria</taxon>
        <taxon>Candidatus Curtissiibacteriota</taxon>
    </lineage>
</organism>
<dbReference type="EMBL" id="MFBO01000024">
    <property type="protein sequence ID" value="OGD97804.1"/>
    <property type="molecule type" value="Genomic_DNA"/>
</dbReference>
<evidence type="ECO:0000313" key="2">
    <source>
        <dbReference type="EMBL" id="OGD97804.1"/>
    </source>
</evidence>
<protein>
    <submittedName>
        <fullName evidence="2">Uncharacterized protein</fullName>
    </submittedName>
</protein>